<keyword evidence="2" id="KW-1185">Reference proteome</keyword>
<sequence>MTDLDNMSVVCSWTDGTAKAKKTKSALIHAPVLRNSLETKLPKRQCLADYTESMDEALSHFETCSLGDIVNGADDRSQFSVNELRDNMNAGSSLYDQIVQHFKAGDCISPEESRHV</sequence>
<dbReference type="EMBL" id="JH159162">
    <property type="protein sequence ID" value="EGZ07498.1"/>
    <property type="molecule type" value="Genomic_DNA"/>
</dbReference>
<reference evidence="1 2" key="1">
    <citation type="journal article" date="2006" name="Science">
        <title>Phytophthora genome sequences uncover evolutionary origins and mechanisms of pathogenesis.</title>
        <authorList>
            <person name="Tyler B.M."/>
            <person name="Tripathy S."/>
            <person name="Zhang X."/>
            <person name="Dehal P."/>
            <person name="Jiang R.H."/>
            <person name="Aerts A."/>
            <person name="Arredondo F.D."/>
            <person name="Baxter L."/>
            <person name="Bensasson D."/>
            <person name="Beynon J.L."/>
            <person name="Chapman J."/>
            <person name="Damasceno C.M."/>
            <person name="Dorrance A.E."/>
            <person name="Dou D."/>
            <person name="Dickerman A.W."/>
            <person name="Dubchak I.L."/>
            <person name="Garbelotto M."/>
            <person name="Gijzen M."/>
            <person name="Gordon S.G."/>
            <person name="Govers F."/>
            <person name="Grunwald N.J."/>
            <person name="Huang W."/>
            <person name="Ivors K.L."/>
            <person name="Jones R.W."/>
            <person name="Kamoun S."/>
            <person name="Krampis K."/>
            <person name="Lamour K.H."/>
            <person name="Lee M.K."/>
            <person name="McDonald W.H."/>
            <person name="Medina M."/>
            <person name="Meijer H.J."/>
            <person name="Nordberg E.K."/>
            <person name="Maclean D.J."/>
            <person name="Ospina-Giraldo M.D."/>
            <person name="Morris P.F."/>
            <person name="Phuntumart V."/>
            <person name="Putnam N.H."/>
            <person name="Rash S."/>
            <person name="Rose J.K."/>
            <person name="Sakihama Y."/>
            <person name="Salamov A.A."/>
            <person name="Savidor A."/>
            <person name="Scheuring C.F."/>
            <person name="Smith B.M."/>
            <person name="Sobral B.W."/>
            <person name="Terry A."/>
            <person name="Torto-Alalibo T.A."/>
            <person name="Win J."/>
            <person name="Xu Z."/>
            <person name="Zhang H."/>
            <person name="Grigoriev I.V."/>
            <person name="Rokhsar D.S."/>
            <person name="Boore J.L."/>
        </authorList>
    </citation>
    <scope>NUCLEOTIDE SEQUENCE [LARGE SCALE GENOMIC DNA]</scope>
    <source>
        <strain evidence="1 2">P6497</strain>
    </source>
</reference>
<accession>G5AA69</accession>
<dbReference type="InParanoid" id="G5AA69"/>
<organism evidence="1 2">
    <name type="scientific">Phytophthora sojae (strain P6497)</name>
    <name type="common">Soybean stem and root rot agent</name>
    <name type="synonym">Phytophthora megasperma f. sp. glycines</name>
    <dbReference type="NCBI Taxonomy" id="1094619"/>
    <lineage>
        <taxon>Eukaryota</taxon>
        <taxon>Sar</taxon>
        <taxon>Stramenopiles</taxon>
        <taxon>Oomycota</taxon>
        <taxon>Peronosporomycetes</taxon>
        <taxon>Peronosporales</taxon>
        <taxon>Peronosporaceae</taxon>
        <taxon>Phytophthora</taxon>
    </lineage>
</organism>
<dbReference type="RefSeq" id="XP_009537064.1">
    <property type="nucleotide sequence ID" value="XM_009538769.1"/>
</dbReference>
<dbReference type="KEGG" id="psoj:PHYSODRAFT_340582"/>
<dbReference type="Proteomes" id="UP000002640">
    <property type="component" value="Unassembled WGS sequence"/>
</dbReference>
<evidence type="ECO:0000313" key="1">
    <source>
        <dbReference type="EMBL" id="EGZ07498.1"/>
    </source>
</evidence>
<evidence type="ECO:0000313" key="2">
    <source>
        <dbReference type="Proteomes" id="UP000002640"/>
    </source>
</evidence>
<proteinExistence type="predicted"/>
<name>G5AA69_PHYSP</name>
<protein>
    <submittedName>
        <fullName evidence="1">Uncharacterized protein</fullName>
    </submittedName>
</protein>
<gene>
    <name evidence="1" type="ORF">PHYSODRAFT_340582</name>
</gene>
<dbReference type="AlphaFoldDB" id="G5AA69"/>
<dbReference type="GeneID" id="20647929"/>